<organism evidence="1">
    <name type="scientific">Siphoviridae sp. ctETl1</name>
    <dbReference type="NCBI Taxonomy" id="2826207"/>
    <lineage>
        <taxon>Viruses</taxon>
        <taxon>Duplodnaviria</taxon>
        <taxon>Heunggongvirae</taxon>
        <taxon>Uroviricota</taxon>
        <taxon>Caudoviricetes</taxon>
    </lineage>
</organism>
<reference evidence="1" key="1">
    <citation type="journal article" date="2021" name="Proc. Natl. Acad. Sci. U.S.A.">
        <title>A Catalog of Tens of Thousands of Viruses from Human Metagenomes Reveals Hidden Associations with Chronic Diseases.</title>
        <authorList>
            <person name="Tisza M.J."/>
            <person name="Buck C.B."/>
        </authorList>
    </citation>
    <scope>NUCLEOTIDE SEQUENCE</scope>
    <source>
        <strain evidence="1">CtETl1</strain>
    </source>
</reference>
<sequence>MFFQQFHKFSRLKSYILFCPYLIYIISFNRCKNNVFPAIPQVFKAKMLNLT</sequence>
<proteinExistence type="predicted"/>
<accession>A0A8S5QUG6</accession>
<evidence type="ECO:0000313" key="1">
    <source>
        <dbReference type="EMBL" id="DAE22333.1"/>
    </source>
</evidence>
<dbReference type="EMBL" id="BK015731">
    <property type="protein sequence ID" value="DAE22333.1"/>
    <property type="molecule type" value="Genomic_DNA"/>
</dbReference>
<name>A0A8S5QUG6_9CAUD</name>
<protein>
    <submittedName>
        <fullName evidence="1">Uncharacterized protein</fullName>
    </submittedName>
</protein>